<keyword evidence="1" id="KW-1133">Transmembrane helix</keyword>
<name>A0AAW0LET7_QUESU</name>
<accession>A0AAW0LET7</accession>
<reference evidence="2 3" key="1">
    <citation type="journal article" date="2018" name="Sci. Data">
        <title>The draft genome sequence of cork oak.</title>
        <authorList>
            <person name="Ramos A.M."/>
            <person name="Usie A."/>
            <person name="Barbosa P."/>
            <person name="Barros P.M."/>
            <person name="Capote T."/>
            <person name="Chaves I."/>
            <person name="Simoes F."/>
            <person name="Abreu I."/>
            <person name="Carrasquinho I."/>
            <person name="Faro C."/>
            <person name="Guimaraes J.B."/>
            <person name="Mendonca D."/>
            <person name="Nobrega F."/>
            <person name="Rodrigues L."/>
            <person name="Saibo N.J.M."/>
            <person name="Varela M.C."/>
            <person name="Egas C."/>
            <person name="Matos J."/>
            <person name="Miguel C.M."/>
            <person name="Oliveira M.M."/>
            <person name="Ricardo C.P."/>
            <person name="Goncalves S."/>
        </authorList>
    </citation>
    <scope>NUCLEOTIDE SEQUENCE [LARGE SCALE GENOMIC DNA]</scope>
    <source>
        <strain evidence="3">cv. HL8</strain>
    </source>
</reference>
<keyword evidence="3" id="KW-1185">Reference proteome</keyword>
<feature type="transmembrane region" description="Helical" evidence="1">
    <location>
        <begin position="95"/>
        <end position="128"/>
    </location>
</feature>
<evidence type="ECO:0008006" key="4">
    <source>
        <dbReference type="Google" id="ProtNLM"/>
    </source>
</evidence>
<dbReference type="Proteomes" id="UP000237347">
    <property type="component" value="Unassembled WGS sequence"/>
</dbReference>
<keyword evidence="1" id="KW-0812">Transmembrane</keyword>
<comment type="caution">
    <text evidence="2">The sequence shown here is derived from an EMBL/GenBank/DDBJ whole genome shotgun (WGS) entry which is preliminary data.</text>
</comment>
<evidence type="ECO:0000313" key="2">
    <source>
        <dbReference type="EMBL" id="KAK7849379.1"/>
    </source>
</evidence>
<dbReference type="EMBL" id="PKMF04000114">
    <property type="protein sequence ID" value="KAK7849379.1"/>
    <property type="molecule type" value="Genomic_DNA"/>
</dbReference>
<evidence type="ECO:0000256" key="1">
    <source>
        <dbReference type="SAM" id="Phobius"/>
    </source>
</evidence>
<dbReference type="AlphaFoldDB" id="A0AAW0LET7"/>
<keyword evidence="1" id="KW-0472">Membrane</keyword>
<gene>
    <name evidence="2" type="ORF">CFP56_002987</name>
</gene>
<feature type="transmembrane region" description="Helical" evidence="1">
    <location>
        <begin position="66"/>
        <end position="83"/>
    </location>
</feature>
<sequence>MGHQTQDVDNREIRKMLRRAGAVSGASLSRSKLHPTEWESTPSFWTLLSVDIRRDIRSLSGETRSLFLMLAVLVVTISFRAPFSAPREVWQYSSFWAYLFVLAVTDNILFASCLGCLSAAFSVLALLLSGTDDQ</sequence>
<evidence type="ECO:0000313" key="3">
    <source>
        <dbReference type="Proteomes" id="UP000237347"/>
    </source>
</evidence>
<proteinExistence type="predicted"/>
<protein>
    <recommendedName>
        <fullName evidence="4">PGG domain-containing protein</fullName>
    </recommendedName>
</protein>
<organism evidence="2 3">
    <name type="scientific">Quercus suber</name>
    <name type="common">Cork oak</name>
    <dbReference type="NCBI Taxonomy" id="58331"/>
    <lineage>
        <taxon>Eukaryota</taxon>
        <taxon>Viridiplantae</taxon>
        <taxon>Streptophyta</taxon>
        <taxon>Embryophyta</taxon>
        <taxon>Tracheophyta</taxon>
        <taxon>Spermatophyta</taxon>
        <taxon>Magnoliopsida</taxon>
        <taxon>eudicotyledons</taxon>
        <taxon>Gunneridae</taxon>
        <taxon>Pentapetalae</taxon>
        <taxon>rosids</taxon>
        <taxon>fabids</taxon>
        <taxon>Fagales</taxon>
        <taxon>Fagaceae</taxon>
        <taxon>Quercus</taxon>
    </lineage>
</organism>